<dbReference type="GeneID" id="25913492"/>
<feature type="non-terminal residue" evidence="2">
    <location>
        <position position="239"/>
    </location>
</feature>
<evidence type="ECO:0000256" key="1">
    <source>
        <dbReference type="SAM" id="MobiDB-lite"/>
    </source>
</evidence>
<feature type="region of interest" description="Disordered" evidence="1">
    <location>
        <begin position="114"/>
        <end position="139"/>
    </location>
</feature>
<evidence type="ECO:0000313" key="2">
    <source>
        <dbReference type="EMBL" id="KNC74467.1"/>
    </source>
</evidence>
<sequence>MLTRWWLVGSLASLLVAFTFNAIVAILNQDPMFSKQARREGTASTLMIYASSALQPLNWWAGPTAVSPLRRDPLLATRPTCRKRLEPGDRVESAMHTFQLVEMIRDAAVVVPNSDENASSGVGRSSASDTRTHGRPQRGMSLSYPSVDLAVYDYIGQASDTGQFQDSILLGELWPAMYDADGLRDRVFDMSLDWDTTSTVLATVVGTHNYLRLGQDEAIAMSVEEDRWLRLEALEVSYV</sequence>
<dbReference type="EMBL" id="KQ244381">
    <property type="protein sequence ID" value="KNC74467.1"/>
    <property type="molecule type" value="Genomic_DNA"/>
</dbReference>
<evidence type="ECO:0000313" key="3">
    <source>
        <dbReference type="Proteomes" id="UP000054560"/>
    </source>
</evidence>
<dbReference type="AlphaFoldDB" id="A0A0L0FCG4"/>
<reference evidence="2 3" key="1">
    <citation type="submission" date="2011-02" db="EMBL/GenBank/DDBJ databases">
        <title>The Genome Sequence of Sphaeroforma arctica JP610.</title>
        <authorList>
            <consortium name="The Broad Institute Genome Sequencing Platform"/>
            <person name="Russ C."/>
            <person name="Cuomo C."/>
            <person name="Young S.K."/>
            <person name="Zeng Q."/>
            <person name="Gargeya S."/>
            <person name="Alvarado L."/>
            <person name="Berlin A."/>
            <person name="Chapman S.B."/>
            <person name="Chen Z."/>
            <person name="Freedman E."/>
            <person name="Gellesch M."/>
            <person name="Goldberg J."/>
            <person name="Griggs A."/>
            <person name="Gujja S."/>
            <person name="Heilman E."/>
            <person name="Heiman D."/>
            <person name="Howarth C."/>
            <person name="Mehta T."/>
            <person name="Neiman D."/>
            <person name="Pearson M."/>
            <person name="Roberts A."/>
            <person name="Saif S."/>
            <person name="Shea T."/>
            <person name="Shenoy N."/>
            <person name="Sisk P."/>
            <person name="Stolte C."/>
            <person name="Sykes S."/>
            <person name="White J."/>
            <person name="Yandava C."/>
            <person name="Burger G."/>
            <person name="Gray M.W."/>
            <person name="Holland P.W.H."/>
            <person name="King N."/>
            <person name="Lang F.B.F."/>
            <person name="Roger A.J."/>
            <person name="Ruiz-Trillo I."/>
            <person name="Haas B."/>
            <person name="Nusbaum C."/>
            <person name="Birren B."/>
        </authorList>
    </citation>
    <scope>NUCLEOTIDE SEQUENCE [LARGE SCALE GENOMIC DNA]</scope>
    <source>
        <strain evidence="2 3">JP610</strain>
    </source>
</reference>
<name>A0A0L0FCG4_9EUKA</name>
<gene>
    <name evidence="2" type="ORF">SARC_12988</name>
</gene>
<protein>
    <submittedName>
        <fullName evidence="2">Uncharacterized protein</fullName>
    </submittedName>
</protein>
<accession>A0A0L0FCG4</accession>
<dbReference type="Proteomes" id="UP000054560">
    <property type="component" value="Unassembled WGS sequence"/>
</dbReference>
<proteinExistence type="predicted"/>
<organism evidence="2 3">
    <name type="scientific">Sphaeroforma arctica JP610</name>
    <dbReference type="NCBI Taxonomy" id="667725"/>
    <lineage>
        <taxon>Eukaryota</taxon>
        <taxon>Ichthyosporea</taxon>
        <taxon>Ichthyophonida</taxon>
        <taxon>Sphaeroforma</taxon>
    </lineage>
</organism>
<feature type="compositionally biased region" description="Polar residues" evidence="1">
    <location>
        <begin position="114"/>
        <end position="129"/>
    </location>
</feature>
<dbReference type="RefSeq" id="XP_014148369.1">
    <property type="nucleotide sequence ID" value="XM_014292894.1"/>
</dbReference>
<keyword evidence="3" id="KW-1185">Reference proteome</keyword>